<reference evidence="1" key="1">
    <citation type="submission" date="2017-12" db="EMBL/GenBank/DDBJ databases">
        <title>Sequencing the genomes of 1000 Actinobacteria strains.</title>
        <authorList>
            <person name="Klenk H.-P."/>
        </authorList>
    </citation>
    <scope>NUCLEOTIDE SEQUENCE [LARGE SCALE GENOMIC DNA]</scope>
    <source>
        <strain evidence="1">DSM 44228</strain>
    </source>
</reference>
<evidence type="ECO:0000313" key="2">
    <source>
        <dbReference type="Proteomes" id="UP000233786"/>
    </source>
</evidence>
<gene>
    <name evidence="1" type="ORF">A8926_6414</name>
</gene>
<sequence>MTSLDGKNDRINAVFTSLQVCWLRKHLEGCLSNVERVLDGAVDDRVITRLFAGSPGERSYASEICLTRASVKTVFGDLRYRGGVVVFHGHGTGLFHASKVTLGDE</sequence>
<dbReference type="AlphaFoldDB" id="A0A2N3Y645"/>
<dbReference type="Proteomes" id="UP000233786">
    <property type="component" value="Unassembled WGS sequence"/>
</dbReference>
<comment type="caution">
    <text evidence="1">The sequence shown here is derived from an EMBL/GenBank/DDBJ whole genome shotgun (WGS) entry which is preliminary data.</text>
</comment>
<accession>A0A2N3Y645</accession>
<keyword evidence="2" id="KW-1185">Reference proteome</keyword>
<protein>
    <submittedName>
        <fullName evidence="1">Uncharacterized protein</fullName>
    </submittedName>
</protein>
<evidence type="ECO:0000313" key="1">
    <source>
        <dbReference type="EMBL" id="PKW18341.1"/>
    </source>
</evidence>
<name>A0A2N3Y645_SACSN</name>
<dbReference type="EMBL" id="PJNB01000001">
    <property type="protein sequence ID" value="PKW18341.1"/>
    <property type="molecule type" value="Genomic_DNA"/>
</dbReference>
<proteinExistence type="predicted"/>
<organism evidence="1 2">
    <name type="scientific">Saccharopolyspora spinosa</name>
    <dbReference type="NCBI Taxonomy" id="60894"/>
    <lineage>
        <taxon>Bacteria</taxon>
        <taxon>Bacillati</taxon>
        <taxon>Actinomycetota</taxon>
        <taxon>Actinomycetes</taxon>
        <taxon>Pseudonocardiales</taxon>
        <taxon>Pseudonocardiaceae</taxon>
        <taxon>Saccharopolyspora</taxon>
    </lineage>
</organism>
<dbReference type="RefSeq" id="WP_010309330.1">
    <property type="nucleotide sequence ID" value="NZ_CP061007.1"/>
</dbReference>